<comment type="subcellular location">
    <subcellularLocation>
        <location evidence="1">Membrane</location>
        <topology evidence="1">Multi-pass membrane protein</topology>
    </subcellularLocation>
</comment>
<dbReference type="GO" id="GO:0042391">
    <property type="term" value="P:regulation of membrane potential"/>
    <property type="evidence" value="ECO:0007669"/>
    <property type="project" value="TreeGrafter"/>
</dbReference>
<dbReference type="FunFam" id="1.10.287.630:FF:000001">
    <property type="entry name" value="Cyclic nucleotide-gated channel alpha 3"/>
    <property type="match status" value="1"/>
</dbReference>
<keyword evidence="6 9" id="KW-0472">Membrane</keyword>
<dbReference type="CDD" id="cd00038">
    <property type="entry name" value="CAP_ED"/>
    <property type="match status" value="1"/>
</dbReference>
<gene>
    <name evidence="12" type="ORF">E1301_Tti019808</name>
    <name evidence="11" type="ORF">E1301_Tti023548</name>
</gene>
<dbReference type="GO" id="GO:0005886">
    <property type="term" value="C:plasma membrane"/>
    <property type="evidence" value="ECO:0007669"/>
    <property type="project" value="TreeGrafter"/>
</dbReference>
<dbReference type="Gene3D" id="2.60.120.10">
    <property type="entry name" value="Jelly Rolls"/>
    <property type="match status" value="1"/>
</dbReference>
<dbReference type="PROSITE" id="PS50042">
    <property type="entry name" value="CNMP_BINDING_3"/>
    <property type="match status" value="1"/>
</dbReference>
<dbReference type="SUPFAM" id="SSF81324">
    <property type="entry name" value="Voltage-gated potassium channels"/>
    <property type="match status" value="1"/>
</dbReference>
<accession>A0A5A9PEW2</accession>
<feature type="transmembrane region" description="Helical" evidence="9">
    <location>
        <begin position="26"/>
        <end position="48"/>
    </location>
</feature>
<dbReference type="Pfam" id="PF00027">
    <property type="entry name" value="cNMP_binding"/>
    <property type="match status" value="1"/>
</dbReference>
<evidence type="ECO:0000313" key="11">
    <source>
        <dbReference type="EMBL" id="KAA0712107.1"/>
    </source>
</evidence>
<dbReference type="Proteomes" id="UP000324632">
    <property type="component" value="Chromosome 6"/>
</dbReference>
<keyword evidence="8" id="KW-0407">Ion channel</keyword>
<evidence type="ECO:0000256" key="4">
    <source>
        <dbReference type="ARBA" id="ARBA00022989"/>
    </source>
</evidence>
<dbReference type="InterPro" id="IPR018490">
    <property type="entry name" value="cNMP-bd_dom_sf"/>
</dbReference>
<evidence type="ECO:0000256" key="2">
    <source>
        <dbReference type="ARBA" id="ARBA00022448"/>
    </source>
</evidence>
<evidence type="ECO:0000313" key="12">
    <source>
        <dbReference type="EMBL" id="KAA0720463.1"/>
    </source>
</evidence>
<keyword evidence="2" id="KW-0813">Transport</keyword>
<dbReference type="InterPro" id="IPR050818">
    <property type="entry name" value="KCNH_animal-type"/>
</dbReference>
<dbReference type="InterPro" id="IPR000595">
    <property type="entry name" value="cNMP-bd_dom"/>
</dbReference>
<comment type="caution">
    <text evidence="12">The sequence shown here is derived from an EMBL/GenBank/DDBJ whole genome shotgun (WGS) entry which is preliminary data.</text>
</comment>
<organism evidence="12 13">
    <name type="scientific">Triplophysa tibetana</name>
    <dbReference type="NCBI Taxonomy" id="1572043"/>
    <lineage>
        <taxon>Eukaryota</taxon>
        <taxon>Metazoa</taxon>
        <taxon>Chordata</taxon>
        <taxon>Craniata</taxon>
        <taxon>Vertebrata</taxon>
        <taxon>Euteleostomi</taxon>
        <taxon>Actinopterygii</taxon>
        <taxon>Neopterygii</taxon>
        <taxon>Teleostei</taxon>
        <taxon>Ostariophysi</taxon>
        <taxon>Cypriniformes</taxon>
        <taxon>Nemacheilidae</taxon>
        <taxon>Triplophysa</taxon>
    </lineage>
</organism>
<keyword evidence="3 9" id="KW-0812">Transmembrane</keyword>
<dbReference type="Proteomes" id="UP000324632">
    <property type="component" value="Chromosome 14"/>
</dbReference>
<dbReference type="PANTHER" id="PTHR10217:SF435">
    <property type="entry name" value="POTASSIUM VOLTAGE-GATED CHANNEL PROTEIN EAG"/>
    <property type="match status" value="1"/>
</dbReference>
<dbReference type="GO" id="GO:0005249">
    <property type="term" value="F:voltage-gated potassium channel activity"/>
    <property type="evidence" value="ECO:0007669"/>
    <property type="project" value="TreeGrafter"/>
</dbReference>
<dbReference type="SMART" id="SM00100">
    <property type="entry name" value="cNMP"/>
    <property type="match status" value="1"/>
</dbReference>
<proteinExistence type="predicted"/>
<dbReference type="Gene3D" id="1.10.287.70">
    <property type="match status" value="1"/>
</dbReference>
<name>A0A5A9PEW2_9TELE</name>
<dbReference type="EMBL" id="SOYY01000006">
    <property type="protein sequence ID" value="KAA0720463.1"/>
    <property type="molecule type" value="Genomic_DNA"/>
</dbReference>
<keyword evidence="5" id="KW-0406">Ion transport</keyword>
<evidence type="ECO:0000256" key="7">
    <source>
        <dbReference type="ARBA" id="ARBA00023286"/>
    </source>
</evidence>
<keyword evidence="13" id="KW-1185">Reference proteome</keyword>
<evidence type="ECO:0000256" key="6">
    <source>
        <dbReference type="ARBA" id="ARBA00023136"/>
    </source>
</evidence>
<dbReference type="AlphaFoldDB" id="A0A5A9PEW2"/>
<keyword evidence="7" id="KW-1071">Ligand-gated ion channel</keyword>
<protein>
    <recommendedName>
        <fullName evidence="10">Cyclic nucleotide-binding domain-containing protein</fullName>
    </recommendedName>
</protein>
<dbReference type="EMBL" id="SOYY01000014">
    <property type="protein sequence ID" value="KAA0712107.1"/>
    <property type="molecule type" value="Genomic_DNA"/>
</dbReference>
<reference evidence="12 13" key="1">
    <citation type="journal article" date="2019" name="Mol. Ecol. Resour.">
        <title>Chromosome-level genome assembly of Triplophysa tibetana, a fish adapted to the harsh high-altitude environment of the Tibetan Plateau.</title>
        <authorList>
            <person name="Yang X."/>
            <person name="Liu H."/>
            <person name="Ma Z."/>
            <person name="Zou Y."/>
            <person name="Zou M."/>
            <person name="Mao Y."/>
            <person name="Li X."/>
            <person name="Wang H."/>
            <person name="Chen T."/>
            <person name="Wang W."/>
            <person name="Yang R."/>
        </authorList>
    </citation>
    <scope>NUCLEOTIDE SEQUENCE [LARGE SCALE GENOMIC DNA]</scope>
    <source>
        <strain evidence="12">TTIB1903HZAU</strain>
        <tissue evidence="12">Muscle</tissue>
    </source>
</reference>
<dbReference type="InterPro" id="IPR013099">
    <property type="entry name" value="K_chnl_dom"/>
</dbReference>
<evidence type="ECO:0000256" key="1">
    <source>
        <dbReference type="ARBA" id="ARBA00004141"/>
    </source>
</evidence>
<evidence type="ECO:0000256" key="9">
    <source>
        <dbReference type="SAM" id="Phobius"/>
    </source>
</evidence>
<sequence>MYRYASYWVIQIYTTTGYGDIVAKSFGEMIMCIIIMIMSKMPVVFIMGHLTSTQTNKRVLQKAYEEKLETIKTYMKQERIPTKIQKRVMEFYSYRWNRTNGTDAENLFKDINTCLKTEILSSICENTLKNDQLFIEYPSPFLRELCTRMIIRCFPIGEFIYRKGDVGTGMYLLLIGDVKICEDSRGSKISQCLCAGTSFGHEFLMKRTLFKDTAIAENYVDVAILSKESFEAVGLLYPSIMRKLLKEASSL</sequence>
<feature type="domain" description="Cyclic nucleotide-binding" evidence="10">
    <location>
        <begin position="133"/>
        <end position="251"/>
    </location>
</feature>
<evidence type="ECO:0000256" key="8">
    <source>
        <dbReference type="ARBA" id="ARBA00023303"/>
    </source>
</evidence>
<dbReference type="Pfam" id="PF07885">
    <property type="entry name" value="Ion_trans_2"/>
    <property type="match status" value="1"/>
</dbReference>
<dbReference type="Gene3D" id="1.10.287.630">
    <property type="entry name" value="Helix hairpin bin"/>
    <property type="match status" value="1"/>
</dbReference>
<keyword evidence="4 9" id="KW-1133">Transmembrane helix</keyword>
<evidence type="ECO:0000256" key="5">
    <source>
        <dbReference type="ARBA" id="ARBA00023065"/>
    </source>
</evidence>
<dbReference type="PANTHER" id="PTHR10217">
    <property type="entry name" value="VOLTAGE AND LIGAND GATED POTASSIUM CHANNEL"/>
    <property type="match status" value="1"/>
</dbReference>
<dbReference type="SUPFAM" id="SSF51206">
    <property type="entry name" value="cAMP-binding domain-like"/>
    <property type="match status" value="1"/>
</dbReference>
<dbReference type="InterPro" id="IPR014710">
    <property type="entry name" value="RmlC-like_jellyroll"/>
</dbReference>
<evidence type="ECO:0000256" key="3">
    <source>
        <dbReference type="ARBA" id="ARBA00022692"/>
    </source>
</evidence>
<evidence type="ECO:0000313" key="13">
    <source>
        <dbReference type="Proteomes" id="UP000324632"/>
    </source>
</evidence>
<evidence type="ECO:0000259" key="10">
    <source>
        <dbReference type="PROSITE" id="PS50042"/>
    </source>
</evidence>